<dbReference type="InterPro" id="IPR006008">
    <property type="entry name" value="YciB"/>
</dbReference>
<dbReference type="OrthoDB" id="9788219at2"/>
<keyword evidence="3 5" id="KW-1133">Transmembrane helix</keyword>
<feature type="transmembrane region" description="Helical" evidence="5">
    <location>
        <begin position="117"/>
        <end position="139"/>
    </location>
</feature>
<dbReference type="PANTHER" id="PTHR36917:SF1">
    <property type="entry name" value="INNER MEMBRANE-SPANNING PROTEIN YCIB"/>
    <property type="match status" value="1"/>
</dbReference>
<evidence type="ECO:0000256" key="4">
    <source>
        <dbReference type="ARBA" id="ARBA00023136"/>
    </source>
</evidence>
<keyword evidence="7" id="KW-1185">Reference proteome</keyword>
<keyword evidence="1 5" id="KW-1003">Cell membrane</keyword>
<comment type="function">
    <text evidence="5">Plays a role in cell envelope biogenesis, maintenance of cell envelope integrity and membrane homeostasis.</text>
</comment>
<feature type="transmembrane region" description="Helical" evidence="5">
    <location>
        <begin position="145"/>
        <end position="170"/>
    </location>
</feature>
<dbReference type="PANTHER" id="PTHR36917">
    <property type="entry name" value="INTRACELLULAR SEPTATION PROTEIN A-RELATED"/>
    <property type="match status" value="1"/>
</dbReference>
<evidence type="ECO:0000256" key="3">
    <source>
        <dbReference type="ARBA" id="ARBA00022989"/>
    </source>
</evidence>
<evidence type="ECO:0000256" key="5">
    <source>
        <dbReference type="HAMAP-Rule" id="MF_00189"/>
    </source>
</evidence>
<dbReference type="RefSeq" id="WP_039105064.1">
    <property type="nucleotide sequence ID" value="NZ_CAMLJH010000006.1"/>
</dbReference>
<dbReference type="KEGG" id="fpp:FPB0191_01510"/>
<dbReference type="HAMAP" id="MF_00189">
    <property type="entry name" value="YciB"/>
    <property type="match status" value="1"/>
</dbReference>
<accession>A0A0A7S3B3</accession>
<feature type="transmembrane region" description="Helical" evidence="5">
    <location>
        <begin position="74"/>
        <end position="96"/>
    </location>
</feature>
<comment type="subcellular location">
    <subcellularLocation>
        <location evidence="5">Cell inner membrane</location>
        <topology evidence="5">Multi-pass membrane protein</topology>
    </subcellularLocation>
</comment>
<feature type="transmembrane region" description="Helical" evidence="5">
    <location>
        <begin position="50"/>
        <end position="68"/>
    </location>
</feature>
<evidence type="ECO:0000313" key="6">
    <source>
        <dbReference type="EMBL" id="AJA45327.1"/>
    </source>
</evidence>
<organism evidence="6 7">
    <name type="scientific">Frischella perrara</name>
    <dbReference type="NCBI Taxonomy" id="1267021"/>
    <lineage>
        <taxon>Bacteria</taxon>
        <taxon>Pseudomonadati</taxon>
        <taxon>Pseudomonadota</taxon>
        <taxon>Gammaproteobacteria</taxon>
        <taxon>Orbales</taxon>
        <taxon>Orbaceae</taxon>
        <taxon>Frischella</taxon>
    </lineage>
</organism>
<proteinExistence type="inferred from homology"/>
<keyword evidence="4 5" id="KW-0472">Membrane</keyword>
<gene>
    <name evidence="5" type="primary">yciB</name>
    <name evidence="6" type="ORF">FPB0191_01510</name>
</gene>
<evidence type="ECO:0000313" key="7">
    <source>
        <dbReference type="Proteomes" id="UP000030901"/>
    </source>
</evidence>
<dbReference type="Proteomes" id="UP000030901">
    <property type="component" value="Chromosome"/>
</dbReference>
<feature type="transmembrane region" description="Helical" evidence="5">
    <location>
        <begin position="12"/>
        <end position="43"/>
    </location>
</feature>
<protein>
    <recommendedName>
        <fullName evidence="5">Inner membrane-spanning protein YciB</fullName>
    </recommendedName>
</protein>
<dbReference type="GO" id="GO:0005886">
    <property type="term" value="C:plasma membrane"/>
    <property type="evidence" value="ECO:0007669"/>
    <property type="project" value="UniProtKB-SubCell"/>
</dbReference>
<keyword evidence="2 5" id="KW-0812">Transmembrane</keyword>
<dbReference type="HOGENOM" id="CLU_089554_2_0_6"/>
<reference evidence="6 7" key="1">
    <citation type="journal article" date="2014" name="Appl. Environ. Microbiol.">
        <title>Gut symbionts from distinct hosts exhibit genotoxic activity via divergent colibactin biosynthetic pathways.</title>
        <authorList>
            <person name="Engel P."/>
            <person name="Vizcaino M.I."/>
            <person name="Crawford J.M."/>
        </authorList>
    </citation>
    <scope>NUCLEOTIDE SEQUENCE [LARGE SCALE GENOMIC DNA]</scope>
    <source>
        <strain evidence="6 7">PEB0191</strain>
    </source>
</reference>
<sequence length="188" mass="21936">MRQLLNFIPLVVFFVFLLVYDMFVGIKALMIAATLSFILTLIVYKKVEKLELFSFLMIIIFGGLTIFLDNKDIFKWKITLINFGFALILLTSQFIFKKNLIQKIMGKELKLNISVWNKLNIIWSLFFIVCGLANIYVIFYMSDDFFGLFKAFILPGASLVITVISSIYIYKYLEPNDKSKLTEFKNHE</sequence>
<name>A0A0A7S3B3_FRIPE</name>
<dbReference type="Pfam" id="PF04279">
    <property type="entry name" value="IspA"/>
    <property type="match status" value="1"/>
</dbReference>
<dbReference type="STRING" id="1267021.FPB0191_01510"/>
<comment type="similarity">
    <text evidence="5">Belongs to the YciB family.</text>
</comment>
<evidence type="ECO:0000256" key="1">
    <source>
        <dbReference type="ARBA" id="ARBA00022475"/>
    </source>
</evidence>
<keyword evidence="5" id="KW-0997">Cell inner membrane</keyword>
<dbReference type="EMBL" id="CP009056">
    <property type="protein sequence ID" value="AJA45327.1"/>
    <property type="molecule type" value="Genomic_DNA"/>
</dbReference>
<evidence type="ECO:0000256" key="2">
    <source>
        <dbReference type="ARBA" id="ARBA00022692"/>
    </source>
</evidence>
<dbReference type="AlphaFoldDB" id="A0A0A7S3B3"/>